<dbReference type="PANTHER" id="PTHR47649:SF1">
    <property type="entry name" value="RIBONUCLEASE D"/>
    <property type="match status" value="1"/>
</dbReference>
<evidence type="ECO:0000256" key="1">
    <source>
        <dbReference type="ARBA" id="ARBA00022490"/>
    </source>
</evidence>
<keyword evidence="9" id="KW-1185">Reference proteome</keyword>
<reference evidence="8 9" key="1">
    <citation type="submission" date="2018-01" db="EMBL/GenBank/DDBJ databases">
        <title>The draft genome sequence of Halioglobus lutimaris HF004.</title>
        <authorList>
            <person name="Du Z.-J."/>
            <person name="Shi M.-J."/>
        </authorList>
    </citation>
    <scope>NUCLEOTIDE SEQUENCE [LARGE SCALE GENOMIC DNA]</scope>
    <source>
        <strain evidence="8 9">HF004</strain>
    </source>
</reference>
<evidence type="ECO:0000256" key="3">
    <source>
        <dbReference type="ARBA" id="ARBA00022722"/>
    </source>
</evidence>
<dbReference type="GO" id="GO:0042780">
    <property type="term" value="P:tRNA 3'-end processing"/>
    <property type="evidence" value="ECO:0007669"/>
    <property type="project" value="UniProtKB-UniRule"/>
</dbReference>
<comment type="cofactor">
    <cofactor evidence="6">
        <name>a divalent metal cation</name>
        <dbReference type="ChEBI" id="CHEBI:60240"/>
    </cofactor>
</comment>
<dbReference type="NCBIfam" id="TIGR01388">
    <property type="entry name" value="rnd"/>
    <property type="match status" value="1"/>
</dbReference>
<dbReference type="InterPro" id="IPR002562">
    <property type="entry name" value="3'-5'_exonuclease_dom"/>
</dbReference>
<dbReference type="InterPro" id="IPR036397">
    <property type="entry name" value="RNaseH_sf"/>
</dbReference>
<dbReference type="InterPro" id="IPR006292">
    <property type="entry name" value="RNase_D"/>
</dbReference>
<evidence type="ECO:0000259" key="7">
    <source>
        <dbReference type="PROSITE" id="PS50967"/>
    </source>
</evidence>
<dbReference type="SUPFAM" id="SSF53098">
    <property type="entry name" value="Ribonuclease H-like"/>
    <property type="match status" value="1"/>
</dbReference>
<dbReference type="InterPro" id="IPR051086">
    <property type="entry name" value="RNase_D-like"/>
</dbReference>
<evidence type="ECO:0000313" key="8">
    <source>
        <dbReference type="EMBL" id="PLW69473.1"/>
    </source>
</evidence>
<proteinExistence type="inferred from homology"/>
<dbReference type="CDD" id="cd06142">
    <property type="entry name" value="RNaseD_exo"/>
    <property type="match status" value="1"/>
</dbReference>
<dbReference type="Pfam" id="PF00570">
    <property type="entry name" value="HRDC"/>
    <property type="match status" value="1"/>
</dbReference>
<dbReference type="GO" id="GO:0033890">
    <property type="term" value="F:ribonuclease D activity"/>
    <property type="evidence" value="ECO:0007669"/>
    <property type="project" value="UniProtKB-UniRule"/>
</dbReference>
<dbReference type="PANTHER" id="PTHR47649">
    <property type="entry name" value="RIBONUCLEASE D"/>
    <property type="match status" value="1"/>
</dbReference>
<accession>A0A2N5X4R6</accession>
<keyword evidence="4 6" id="KW-0378">Hydrolase</keyword>
<dbReference type="PROSITE" id="PS50967">
    <property type="entry name" value="HRDC"/>
    <property type="match status" value="1"/>
</dbReference>
<comment type="function">
    <text evidence="6">Exonuclease involved in the 3' processing of various precursor tRNAs. Initiates hydrolysis at the 3'-terminus of an RNA molecule and releases 5'-mononucleotides.</text>
</comment>
<dbReference type="InterPro" id="IPR002121">
    <property type="entry name" value="HRDC_dom"/>
</dbReference>
<dbReference type="EC" id="3.1.13.5" evidence="6"/>
<evidence type="ECO:0000256" key="4">
    <source>
        <dbReference type="ARBA" id="ARBA00022801"/>
    </source>
</evidence>
<dbReference type="InterPro" id="IPR012337">
    <property type="entry name" value="RNaseH-like_sf"/>
</dbReference>
<gene>
    <name evidence="6 8" type="primary">rnd</name>
    <name evidence="8" type="ORF">C0039_08090</name>
</gene>
<keyword evidence="2 6" id="KW-0819">tRNA processing</keyword>
<dbReference type="GO" id="GO:0003676">
    <property type="term" value="F:nucleic acid binding"/>
    <property type="evidence" value="ECO:0007669"/>
    <property type="project" value="InterPro"/>
</dbReference>
<dbReference type="GO" id="GO:0005737">
    <property type="term" value="C:cytoplasm"/>
    <property type="evidence" value="ECO:0007669"/>
    <property type="project" value="UniProtKB-SubCell"/>
</dbReference>
<evidence type="ECO:0000256" key="6">
    <source>
        <dbReference type="HAMAP-Rule" id="MF_01899"/>
    </source>
</evidence>
<comment type="caution">
    <text evidence="8">The sequence shown here is derived from an EMBL/GenBank/DDBJ whole genome shotgun (WGS) entry which is preliminary data.</text>
</comment>
<dbReference type="GO" id="GO:0008408">
    <property type="term" value="F:3'-5' exonuclease activity"/>
    <property type="evidence" value="ECO:0007669"/>
    <property type="project" value="InterPro"/>
</dbReference>
<dbReference type="AlphaFoldDB" id="A0A2N5X4R6"/>
<dbReference type="SMART" id="SM00474">
    <property type="entry name" value="35EXOc"/>
    <property type="match status" value="1"/>
</dbReference>
<dbReference type="OrthoDB" id="9800549at2"/>
<comment type="subcellular location">
    <subcellularLocation>
        <location evidence="6">Cytoplasm</location>
    </subcellularLocation>
</comment>
<feature type="domain" description="HRDC" evidence="7">
    <location>
        <begin position="213"/>
        <end position="293"/>
    </location>
</feature>
<dbReference type="EMBL" id="PKUS01000007">
    <property type="protein sequence ID" value="PLW69473.1"/>
    <property type="molecule type" value="Genomic_DNA"/>
</dbReference>
<comment type="similarity">
    <text evidence="6">Belongs to the RNase D family.</text>
</comment>
<evidence type="ECO:0000256" key="5">
    <source>
        <dbReference type="ARBA" id="ARBA00022839"/>
    </source>
</evidence>
<dbReference type="HAMAP" id="MF_01899">
    <property type="entry name" value="RNase_D"/>
    <property type="match status" value="1"/>
</dbReference>
<evidence type="ECO:0000313" key="9">
    <source>
        <dbReference type="Proteomes" id="UP000235005"/>
    </source>
</evidence>
<protein>
    <recommendedName>
        <fullName evidence="6">Ribonuclease D</fullName>
        <shortName evidence="6">RNase D</shortName>
        <ecNumber evidence="6">3.1.13.5</ecNumber>
    </recommendedName>
</protein>
<keyword evidence="1 6" id="KW-0963">Cytoplasm</keyword>
<keyword evidence="5 6" id="KW-0269">Exonuclease</keyword>
<dbReference type="InterPro" id="IPR010997">
    <property type="entry name" value="HRDC-like_sf"/>
</dbReference>
<dbReference type="InterPro" id="IPR044876">
    <property type="entry name" value="HRDC_dom_sf"/>
</dbReference>
<name>A0A2N5X4R6_9GAMM</name>
<evidence type="ECO:0000256" key="2">
    <source>
        <dbReference type="ARBA" id="ARBA00022694"/>
    </source>
</evidence>
<dbReference type="Gene3D" id="1.10.150.80">
    <property type="entry name" value="HRDC domain"/>
    <property type="match status" value="2"/>
</dbReference>
<dbReference type="RefSeq" id="WP_076001011.1">
    <property type="nucleotide sequence ID" value="NZ_PKUS01000007.1"/>
</dbReference>
<dbReference type="Gene3D" id="3.30.420.10">
    <property type="entry name" value="Ribonuclease H-like superfamily/Ribonuclease H"/>
    <property type="match status" value="1"/>
</dbReference>
<keyword evidence="3 6" id="KW-0540">Nuclease</keyword>
<dbReference type="Proteomes" id="UP000235005">
    <property type="component" value="Unassembled WGS sequence"/>
</dbReference>
<comment type="catalytic activity">
    <reaction evidence="6">
        <text>Exonucleolytic cleavage that removes extra residues from the 3'-terminus of tRNA to produce 5'-mononucleotides.</text>
        <dbReference type="EC" id="3.1.13.5"/>
    </reaction>
</comment>
<sequence>MDWQLIESDEALGELLEKSAGCSAVMVDTEFMRRNTFYPQVALVQLCFDQGAAAGTAWLVDPLTLSDPSPLARLLADPKVIKVLHSASEDLEVFQRWLGVLPLPLLDTQKAAALVGLDFGLGYRGMVLQLCGEDLPKGETRSDWLQRPLTGSQCHYAAQDVIWLLDVYHQIGRRCREYGRFEWVLEDGQAACDGLASNTGNYFKRIKGAWKLQPEQLATLIAICDWREETARAKDKPRSWIIDDKACLQLAQASPANMAELRARVEMHPSTLRRYGESLLDLLSADAGKAPQGLPQRLPGPLTASQREQVKALKQRAEGIAAELGVAPQILASGKDFEAMVRGEEPEPVIWQGWRRQQVIEPLKSLVRGEAV</sequence>
<dbReference type="Pfam" id="PF01612">
    <property type="entry name" value="DNA_pol_A_exo1"/>
    <property type="match status" value="1"/>
</dbReference>
<organism evidence="8 9">
    <name type="scientific">Pseudohalioglobus lutimaris</name>
    <dbReference type="NCBI Taxonomy" id="1737061"/>
    <lineage>
        <taxon>Bacteria</taxon>
        <taxon>Pseudomonadati</taxon>
        <taxon>Pseudomonadota</taxon>
        <taxon>Gammaproteobacteria</taxon>
        <taxon>Cellvibrionales</taxon>
        <taxon>Halieaceae</taxon>
        <taxon>Pseudohalioglobus</taxon>
    </lineage>
</organism>
<dbReference type="GO" id="GO:0000166">
    <property type="term" value="F:nucleotide binding"/>
    <property type="evidence" value="ECO:0007669"/>
    <property type="project" value="InterPro"/>
</dbReference>
<dbReference type="SUPFAM" id="SSF47819">
    <property type="entry name" value="HRDC-like"/>
    <property type="match status" value="2"/>
</dbReference>